<evidence type="ECO:0000256" key="4">
    <source>
        <dbReference type="PROSITE-ProRule" id="PRU10141"/>
    </source>
</evidence>
<proteinExistence type="inferred from homology"/>
<protein>
    <submittedName>
        <fullName evidence="6">Serine/threonine-protein kinase PAK 3</fullName>
    </submittedName>
</protein>
<keyword evidence="3 4" id="KW-0067">ATP-binding</keyword>
<name>A0A5J4YYH5_PORPP</name>
<organism evidence="6 7">
    <name type="scientific">Porphyridium purpureum</name>
    <name type="common">Red alga</name>
    <name type="synonym">Porphyridium cruentum</name>
    <dbReference type="NCBI Taxonomy" id="35688"/>
    <lineage>
        <taxon>Eukaryota</taxon>
        <taxon>Rhodophyta</taxon>
        <taxon>Bangiophyceae</taxon>
        <taxon>Porphyridiales</taxon>
        <taxon>Porphyridiaceae</taxon>
        <taxon>Porphyridium</taxon>
    </lineage>
</organism>
<keyword evidence="7" id="KW-1185">Reference proteome</keyword>
<reference evidence="7" key="1">
    <citation type="journal article" date="2019" name="Nat. Commun.">
        <title>Expansion of phycobilisome linker gene families in mesophilic red algae.</title>
        <authorList>
            <person name="Lee J."/>
            <person name="Kim D."/>
            <person name="Bhattacharya D."/>
            <person name="Yoon H.S."/>
        </authorList>
    </citation>
    <scope>NUCLEOTIDE SEQUENCE [LARGE SCALE GENOMIC DNA]</scope>
    <source>
        <strain evidence="7">CCMP 1328</strain>
    </source>
</reference>
<evidence type="ECO:0000259" key="5">
    <source>
        <dbReference type="PROSITE" id="PS50011"/>
    </source>
</evidence>
<dbReference type="GO" id="GO:0004672">
    <property type="term" value="F:protein kinase activity"/>
    <property type="evidence" value="ECO:0007669"/>
    <property type="project" value="InterPro"/>
</dbReference>
<feature type="domain" description="Protein kinase" evidence="5">
    <location>
        <begin position="254"/>
        <end position="512"/>
    </location>
</feature>
<dbReference type="Gene3D" id="1.10.510.10">
    <property type="entry name" value="Transferase(Phosphotransferase) domain 1"/>
    <property type="match status" value="1"/>
</dbReference>
<evidence type="ECO:0000313" key="6">
    <source>
        <dbReference type="EMBL" id="KAA8496030.1"/>
    </source>
</evidence>
<dbReference type="OrthoDB" id="2914378at2759"/>
<dbReference type="InterPro" id="IPR017441">
    <property type="entry name" value="Protein_kinase_ATP_BS"/>
</dbReference>
<dbReference type="OMA" id="WESETHR"/>
<dbReference type="SUPFAM" id="SSF56112">
    <property type="entry name" value="Protein kinase-like (PK-like)"/>
    <property type="match status" value="1"/>
</dbReference>
<sequence length="527" mass="58796">MRYSIRPLHLSTFAHANGFEILEWDKERSSMDADKTTRAMTDTKAAFCVRALIALIGQSIMNDFELYRSLFGPARPSGPTEPAEAVTHRKDAHNFVHKESARGERGAADENAPPTWARNAPLAKTVTRQKKGMHALDERKERHVRMTVTAPACKNARRRAAGAETMHALNVMDVSVTHGDQMLADMDLPETALPGFRCSPAALALNAEDVWETRAHLVAESWESETHREVAAAAAVQPTGSALVTLNMDPHLFYEDLQLIGEGAFGEVYRAKSKGNSEHAVAIKRMAPHSDDERELLEREVHIMRSLPKHANLLTSHMVFEFESAYWHAVEYVSGGSLYDYIRECGRMDEADMVQLLAQLTRALAVLHAEMVMHRDIKSDNVLVCGDTGRVKLCDFGFATRLASDKDTRSAVLGTVHWMAPEVCRGDEYGLKIDIWSLGMLALECALGEPLFSNLDSDAVRRMIAESGVRFGNLSARLHPFSAEFKDFCRQCLEYEDRNRPTASELLRHPLIAREVALLEEEVDGES</sequence>
<comment type="caution">
    <text evidence="6">The sequence shown here is derived from an EMBL/GenBank/DDBJ whole genome shotgun (WGS) entry which is preliminary data.</text>
</comment>
<dbReference type="PROSITE" id="PS00107">
    <property type="entry name" value="PROTEIN_KINASE_ATP"/>
    <property type="match status" value="1"/>
</dbReference>
<dbReference type="InterPro" id="IPR008271">
    <property type="entry name" value="Ser/Thr_kinase_AS"/>
</dbReference>
<dbReference type="Pfam" id="PF00069">
    <property type="entry name" value="Pkinase"/>
    <property type="match status" value="1"/>
</dbReference>
<dbReference type="SMART" id="SM00220">
    <property type="entry name" value="S_TKc"/>
    <property type="match status" value="1"/>
</dbReference>
<evidence type="ECO:0000256" key="1">
    <source>
        <dbReference type="ARBA" id="ARBA00008874"/>
    </source>
</evidence>
<dbReference type="InterPro" id="IPR051931">
    <property type="entry name" value="PAK3-like"/>
</dbReference>
<dbReference type="Proteomes" id="UP000324585">
    <property type="component" value="Unassembled WGS sequence"/>
</dbReference>
<feature type="binding site" evidence="4">
    <location>
        <position position="284"/>
    </location>
    <ligand>
        <name>ATP</name>
        <dbReference type="ChEBI" id="CHEBI:30616"/>
    </ligand>
</feature>
<evidence type="ECO:0000256" key="3">
    <source>
        <dbReference type="ARBA" id="ARBA00022840"/>
    </source>
</evidence>
<dbReference type="PROSITE" id="PS00108">
    <property type="entry name" value="PROTEIN_KINASE_ST"/>
    <property type="match status" value="1"/>
</dbReference>
<keyword evidence="6" id="KW-0808">Transferase</keyword>
<dbReference type="EMBL" id="VRMN01000003">
    <property type="protein sequence ID" value="KAA8496030.1"/>
    <property type="molecule type" value="Genomic_DNA"/>
</dbReference>
<dbReference type="GO" id="GO:0005524">
    <property type="term" value="F:ATP binding"/>
    <property type="evidence" value="ECO:0007669"/>
    <property type="project" value="UniProtKB-UniRule"/>
</dbReference>
<dbReference type="PANTHER" id="PTHR45832:SF22">
    <property type="entry name" value="SERINE_THREONINE-PROTEIN KINASE SAMKA-RELATED"/>
    <property type="match status" value="1"/>
</dbReference>
<dbReference type="PROSITE" id="PS50011">
    <property type="entry name" value="PROTEIN_KINASE_DOM"/>
    <property type="match status" value="1"/>
</dbReference>
<keyword evidence="2 4" id="KW-0547">Nucleotide-binding</keyword>
<dbReference type="AlphaFoldDB" id="A0A5J4YYH5"/>
<evidence type="ECO:0000256" key="2">
    <source>
        <dbReference type="ARBA" id="ARBA00022741"/>
    </source>
</evidence>
<dbReference type="InterPro" id="IPR011009">
    <property type="entry name" value="Kinase-like_dom_sf"/>
</dbReference>
<gene>
    <name evidence="6" type="ORF">FVE85_2185</name>
</gene>
<evidence type="ECO:0000313" key="7">
    <source>
        <dbReference type="Proteomes" id="UP000324585"/>
    </source>
</evidence>
<keyword evidence="6" id="KW-0418">Kinase</keyword>
<accession>A0A5J4YYH5</accession>
<comment type="similarity">
    <text evidence="1">Belongs to the protein kinase superfamily. STE Ser/Thr protein kinase family. STE20 subfamily.</text>
</comment>
<dbReference type="InterPro" id="IPR000719">
    <property type="entry name" value="Prot_kinase_dom"/>
</dbReference>
<dbReference type="PANTHER" id="PTHR45832">
    <property type="entry name" value="SERINE/THREONINE-PROTEIN KINASE SAMKA-RELATED-RELATED"/>
    <property type="match status" value="1"/>
</dbReference>